<proteinExistence type="predicted"/>
<comment type="caution">
    <text evidence="1">The sequence shown here is derived from an EMBL/GenBank/DDBJ whole genome shotgun (WGS) entry which is preliminary data.</text>
</comment>
<dbReference type="Proteomes" id="UP000821865">
    <property type="component" value="Chromosome 1"/>
</dbReference>
<evidence type="ECO:0000313" key="2">
    <source>
        <dbReference type="Proteomes" id="UP000821865"/>
    </source>
</evidence>
<dbReference type="EMBL" id="CM023470">
    <property type="protein sequence ID" value="KAH7980762.1"/>
    <property type="molecule type" value="Genomic_DNA"/>
</dbReference>
<reference evidence="1" key="1">
    <citation type="submission" date="2020-05" db="EMBL/GenBank/DDBJ databases">
        <title>Large-scale comparative analyses of tick genomes elucidate their genetic diversity and vector capacities.</title>
        <authorList>
            <person name="Jia N."/>
            <person name="Wang J."/>
            <person name="Shi W."/>
            <person name="Du L."/>
            <person name="Sun Y."/>
            <person name="Zhan W."/>
            <person name="Jiang J."/>
            <person name="Wang Q."/>
            <person name="Zhang B."/>
            <person name="Ji P."/>
            <person name="Sakyi L.B."/>
            <person name="Cui X."/>
            <person name="Yuan T."/>
            <person name="Jiang B."/>
            <person name="Yang W."/>
            <person name="Lam T.T.-Y."/>
            <person name="Chang Q."/>
            <person name="Ding S."/>
            <person name="Wang X."/>
            <person name="Zhu J."/>
            <person name="Ruan X."/>
            <person name="Zhao L."/>
            <person name="Wei J."/>
            <person name="Que T."/>
            <person name="Du C."/>
            <person name="Cheng J."/>
            <person name="Dai P."/>
            <person name="Han X."/>
            <person name="Huang E."/>
            <person name="Gao Y."/>
            <person name="Liu J."/>
            <person name="Shao H."/>
            <person name="Ye R."/>
            <person name="Li L."/>
            <person name="Wei W."/>
            <person name="Wang X."/>
            <person name="Wang C."/>
            <person name="Yang T."/>
            <person name="Huo Q."/>
            <person name="Li W."/>
            <person name="Guo W."/>
            <person name="Chen H."/>
            <person name="Zhou L."/>
            <person name="Ni X."/>
            <person name="Tian J."/>
            <person name="Zhou Y."/>
            <person name="Sheng Y."/>
            <person name="Liu T."/>
            <person name="Pan Y."/>
            <person name="Xia L."/>
            <person name="Li J."/>
            <person name="Zhao F."/>
            <person name="Cao W."/>
        </authorList>
    </citation>
    <scope>NUCLEOTIDE SEQUENCE</scope>
    <source>
        <strain evidence="1">Dsil-2018</strain>
    </source>
</reference>
<protein>
    <submittedName>
        <fullName evidence="1">Uncharacterized protein</fullName>
    </submittedName>
</protein>
<keyword evidence="2" id="KW-1185">Reference proteome</keyword>
<accession>A0ACB8E1U8</accession>
<evidence type="ECO:0000313" key="1">
    <source>
        <dbReference type="EMBL" id="KAH7980762.1"/>
    </source>
</evidence>
<sequence length="211" mass="22957">MSGTTRLLALCLLSSAVRGVPKPQQTALEGLVAARDVLSTLETTPLQNVVLQDRAFRVGLGAFSGEATLSNGTLRSVSGVRAVNLTPADGSESSVIRADLPLSKMVIHYNANVTFNSRTELAGMDVEVDSLELVVELSHEGKGQLELQSVEARDMAEMRVRFSGLRVFQAQSDLLSLLFRGAFRFDIEDEVVAIFEDILRELVDTHNINNL</sequence>
<gene>
    <name evidence="1" type="ORF">HPB49_019041</name>
</gene>
<name>A0ACB8E1U8_DERSI</name>
<organism evidence="1 2">
    <name type="scientific">Dermacentor silvarum</name>
    <name type="common">Tick</name>
    <dbReference type="NCBI Taxonomy" id="543639"/>
    <lineage>
        <taxon>Eukaryota</taxon>
        <taxon>Metazoa</taxon>
        <taxon>Ecdysozoa</taxon>
        <taxon>Arthropoda</taxon>
        <taxon>Chelicerata</taxon>
        <taxon>Arachnida</taxon>
        <taxon>Acari</taxon>
        <taxon>Parasitiformes</taxon>
        <taxon>Ixodida</taxon>
        <taxon>Ixodoidea</taxon>
        <taxon>Ixodidae</taxon>
        <taxon>Rhipicephalinae</taxon>
        <taxon>Dermacentor</taxon>
    </lineage>
</organism>